<protein>
    <submittedName>
        <fullName evidence="2">Uncharacterized protein</fullName>
    </submittedName>
</protein>
<reference evidence="2" key="2">
    <citation type="submission" date="2024-10" db="UniProtKB">
        <authorList>
            <consortium name="EnsemblProtists"/>
        </authorList>
    </citation>
    <scope>IDENTIFICATION</scope>
</reference>
<reference evidence="3" key="1">
    <citation type="journal article" date="2013" name="Nature">
        <title>Pan genome of the phytoplankton Emiliania underpins its global distribution.</title>
        <authorList>
            <person name="Read B.A."/>
            <person name="Kegel J."/>
            <person name="Klute M.J."/>
            <person name="Kuo A."/>
            <person name="Lefebvre S.C."/>
            <person name="Maumus F."/>
            <person name="Mayer C."/>
            <person name="Miller J."/>
            <person name="Monier A."/>
            <person name="Salamov A."/>
            <person name="Young J."/>
            <person name="Aguilar M."/>
            <person name="Claverie J.M."/>
            <person name="Frickenhaus S."/>
            <person name="Gonzalez K."/>
            <person name="Herman E.K."/>
            <person name="Lin Y.C."/>
            <person name="Napier J."/>
            <person name="Ogata H."/>
            <person name="Sarno A.F."/>
            <person name="Shmutz J."/>
            <person name="Schroeder D."/>
            <person name="de Vargas C."/>
            <person name="Verret F."/>
            <person name="von Dassow P."/>
            <person name="Valentin K."/>
            <person name="Van de Peer Y."/>
            <person name="Wheeler G."/>
            <person name="Dacks J.B."/>
            <person name="Delwiche C.F."/>
            <person name="Dyhrman S.T."/>
            <person name="Glockner G."/>
            <person name="John U."/>
            <person name="Richards T."/>
            <person name="Worden A.Z."/>
            <person name="Zhang X."/>
            <person name="Grigoriev I.V."/>
            <person name="Allen A.E."/>
            <person name="Bidle K."/>
            <person name="Borodovsky M."/>
            <person name="Bowler C."/>
            <person name="Brownlee C."/>
            <person name="Cock J.M."/>
            <person name="Elias M."/>
            <person name="Gladyshev V.N."/>
            <person name="Groth M."/>
            <person name="Guda C."/>
            <person name="Hadaegh A."/>
            <person name="Iglesias-Rodriguez M.D."/>
            <person name="Jenkins J."/>
            <person name="Jones B.M."/>
            <person name="Lawson T."/>
            <person name="Leese F."/>
            <person name="Lindquist E."/>
            <person name="Lobanov A."/>
            <person name="Lomsadze A."/>
            <person name="Malik S.B."/>
            <person name="Marsh M.E."/>
            <person name="Mackinder L."/>
            <person name="Mock T."/>
            <person name="Mueller-Roeber B."/>
            <person name="Pagarete A."/>
            <person name="Parker M."/>
            <person name="Probert I."/>
            <person name="Quesneville H."/>
            <person name="Raines C."/>
            <person name="Rensing S.A."/>
            <person name="Riano-Pachon D.M."/>
            <person name="Richier S."/>
            <person name="Rokitta S."/>
            <person name="Shiraiwa Y."/>
            <person name="Soanes D.M."/>
            <person name="van der Giezen M."/>
            <person name="Wahlund T.M."/>
            <person name="Williams B."/>
            <person name="Wilson W."/>
            <person name="Wolfe G."/>
            <person name="Wurch L.L."/>
        </authorList>
    </citation>
    <scope>NUCLEOTIDE SEQUENCE</scope>
</reference>
<name>A0A0D3IUF2_EMIH1</name>
<feature type="region of interest" description="Disordered" evidence="1">
    <location>
        <begin position="97"/>
        <end position="162"/>
    </location>
</feature>
<dbReference type="Proteomes" id="UP000013827">
    <property type="component" value="Unassembled WGS sequence"/>
</dbReference>
<dbReference type="EnsemblProtists" id="EOD14887">
    <property type="protein sequence ID" value="EOD14887"/>
    <property type="gene ID" value="EMIHUDRAFT_197508"/>
</dbReference>
<dbReference type="AlphaFoldDB" id="A0A0D3IUF2"/>
<dbReference type="PaxDb" id="2903-EOD14887"/>
<accession>A0A0D3IUF2</accession>
<evidence type="ECO:0000256" key="1">
    <source>
        <dbReference type="SAM" id="MobiDB-lite"/>
    </source>
</evidence>
<dbReference type="HOGENOM" id="CLU_1091674_0_0_1"/>
<proteinExistence type="predicted"/>
<dbReference type="RefSeq" id="XP_005767316.1">
    <property type="nucleotide sequence ID" value="XM_005767259.1"/>
</dbReference>
<feature type="compositionally biased region" description="Low complexity" evidence="1">
    <location>
        <begin position="149"/>
        <end position="162"/>
    </location>
</feature>
<dbReference type="GeneID" id="17261020"/>
<keyword evidence="3" id="KW-1185">Reference proteome</keyword>
<sequence length="255" mass="26857">MDYATVARARASFDAAFRRDVSASLGVAQESVMVVAVAAGSTIVAFCVEGEPDAAGRLKGAGLLTDGLTDFNHGVAVELHAHLFGAEAAMIGARVGAHQPPPAEEAYRREAEAEESEDIAAVAQAAAERRSSWRRSYFGEEEEGANEPASTRSSESESGAAGDGAALDRLLAQAFDDDEGLSSPDARAESAAAQRACALRAGWAALTREAGRLAALGAQHEARRAGRGLLIAWLVWRRDARLARRERVRTGESVL</sequence>
<evidence type="ECO:0000313" key="3">
    <source>
        <dbReference type="Proteomes" id="UP000013827"/>
    </source>
</evidence>
<organism evidence="2 3">
    <name type="scientific">Emiliania huxleyi (strain CCMP1516)</name>
    <dbReference type="NCBI Taxonomy" id="280463"/>
    <lineage>
        <taxon>Eukaryota</taxon>
        <taxon>Haptista</taxon>
        <taxon>Haptophyta</taxon>
        <taxon>Prymnesiophyceae</taxon>
        <taxon>Isochrysidales</taxon>
        <taxon>Noelaerhabdaceae</taxon>
        <taxon>Emiliania</taxon>
    </lineage>
</organism>
<evidence type="ECO:0000313" key="2">
    <source>
        <dbReference type="EnsemblProtists" id="EOD14887"/>
    </source>
</evidence>
<dbReference type="KEGG" id="ehx:EMIHUDRAFT_197508"/>